<keyword evidence="1" id="KW-0479">Metal-binding</keyword>
<name>A0A2J6TKL3_9HELO</name>
<dbReference type="Pfam" id="PF13639">
    <property type="entry name" value="zf-RING_2"/>
    <property type="match status" value="1"/>
</dbReference>
<dbReference type="AlphaFoldDB" id="A0A2J6TKL3"/>
<accession>A0A2J6TKL3</accession>
<keyword evidence="2" id="KW-0812">Transmembrane</keyword>
<organism evidence="4 5">
    <name type="scientific">Hyaloscypha bicolor E</name>
    <dbReference type="NCBI Taxonomy" id="1095630"/>
    <lineage>
        <taxon>Eukaryota</taxon>
        <taxon>Fungi</taxon>
        <taxon>Dikarya</taxon>
        <taxon>Ascomycota</taxon>
        <taxon>Pezizomycotina</taxon>
        <taxon>Leotiomycetes</taxon>
        <taxon>Helotiales</taxon>
        <taxon>Hyaloscyphaceae</taxon>
        <taxon>Hyaloscypha</taxon>
        <taxon>Hyaloscypha bicolor</taxon>
    </lineage>
</organism>
<feature type="transmembrane region" description="Helical" evidence="2">
    <location>
        <begin position="288"/>
        <end position="314"/>
    </location>
</feature>
<dbReference type="InterPro" id="IPR013083">
    <property type="entry name" value="Znf_RING/FYVE/PHD"/>
</dbReference>
<proteinExistence type="predicted"/>
<protein>
    <recommendedName>
        <fullName evidence="3">RING-type domain-containing protein</fullName>
    </recommendedName>
</protein>
<dbReference type="Proteomes" id="UP000235371">
    <property type="component" value="Unassembled WGS sequence"/>
</dbReference>
<evidence type="ECO:0000313" key="4">
    <source>
        <dbReference type="EMBL" id="PMD63547.1"/>
    </source>
</evidence>
<evidence type="ECO:0000256" key="2">
    <source>
        <dbReference type="SAM" id="Phobius"/>
    </source>
</evidence>
<sequence length="350" mass="39383">MCQLHTETLFYGCCHSAFAQTTSELCNCGRDLFIMKVEWDRIQNCPHCEAKKGSKWTVLKHLTREEFAVRTDSVRRFLDFRKCQLVVAQGEGPDLFGKAAAKIIIREDFEAVDRLDWDKASGTPIPLNSRRKDHHIDRSYFITPELRIVPAGKIKPHQDSCGICLGSLTSFDPEESCSGHGARKLPCGHIYGRQCIVDALTKSLEKIKRCPHCRKEFSISKARHYSSRHYFMKSIDAVERNNGQTGVLAVCALFPLFLAVAISMNVAPKLNVDSEDRARGYSRWKRTLLAVVILATWPLVHVAFAVLAVIGYLIQVPHNHNPPSWLLLGFVLGTIATYALLTVYFPLPTA</sequence>
<reference evidence="4 5" key="1">
    <citation type="submission" date="2016-04" db="EMBL/GenBank/DDBJ databases">
        <title>A degradative enzymes factory behind the ericoid mycorrhizal symbiosis.</title>
        <authorList>
            <consortium name="DOE Joint Genome Institute"/>
            <person name="Martino E."/>
            <person name="Morin E."/>
            <person name="Grelet G."/>
            <person name="Kuo A."/>
            <person name="Kohler A."/>
            <person name="Daghino S."/>
            <person name="Barry K."/>
            <person name="Choi C."/>
            <person name="Cichocki N."/>
            <person name="Clum A."/>
            <person name="Copeland A."/>
            <person name="Hainaut M."/>
            <person name="Haridas S."/>
            <person name="Labutti K."/>
            <person name="Lindquist E."/>
            <person name="Lipzen A."/>
            <person name="Khouja H.-R."/>
            <person name="Murat C."/>
            <person name="Ohm R."/>
            <person name="Olson A."/>
            <person name="Spatafora J."/>
            <person name="Veneault-Fourrey C."/>
            <person name="Henrissat B."/>
            <person name="Grigoriev I."/>
            <person name="Martin F."/>
            <person name="Perotto S."/>
        </authorList>
    </citation>
    <scope>NUCLEOTIDE SEQUENCE [LARGE SCALE GENOMIC DNA]</scope>
    <source>
        <strain evidence="4 5">E</strain>
    </source>
</reference>
<gene>
    <name evidence="4" type="ORF">K444DRAFT_626627</name>
</gene>
<dbReference type="InterPro" id="IPR001841">
    <property type="entry name" value="Znf_RING"/>
</dbReference>
<dbReference type="GO" id="GO:0008270">
    <property type="term" value="F:zinc ion binding"/>
    <property type="evidence" value="ECO:0007669"/>
    <property type="project" value="UniProtKB-KW"/>
</dbReference>
<evidence type="ECO:0000256" key="1">
    <source>
        <dbReference type="PROSITE-ProRule" id="PRU00175"/>
    </source>
</evidence>
<feature type="domain" description="RING-type" evidence="3">
    <location>
        <begin position="161"/>
        <end position="214"/>
    </location>
</feature>
<dbReference type="Gene3D" id="3.30.40.10">
    <property type="entry name" value="Zinc/RING finger domain, C3HC4 (zinc finger)"/>
    <property type="match status" value="1"/>
</dbReference>
<dbReference type="InParanoid" id="A0A2J6TKL3"/>
<feature type="transmembrane region" description="Helical" evidence="2">
    <location>
        <begin position="246"/>
        <end position="267"/>
    </location>
</feature>
<dbReference type="PROSITE" id="PS50089">
    <property type="entry name" value="ZF_RING_2"/>
    <property type="match status" value="1"/>
</dbReference>
<dbReference type="EMBL" id="KZ613780">
    <property type="protein sequence ID" value="PMD63547.1"/>
    <property type="molecule type" value="Genomic_DNA"/>
</dbReference>
<keyword evidence="1" id="KW-0863">Zinc-finger</keyword>
<dbReference type="RefSeq" id="XP_024740451.1">
    <property type="nucleotide sequence ID" value="XM_024882680.1"/>
</dbReference>
<keyword evidence="5" id="KW-1185">Reference proteome</keyword>
<dbReference type="STRING" id="1095630.A0A2J6TKL3"/>
<keyword evidence="2" id="KW-1133">Transmembrane helix</keyword>
<keyword evidence="1" id="KW-0862">Zinc</keyword>
<feature type="transmembrane region" description="Helical" evidence="2">
    <location>
        <begin position="326"/>
        <end position="347"/>
    </location>
</feature>
<keyword evidence="2" id="KW-0472">Membrane</keyword>
<dbReference type="GeneID" id="36590757"/>
<evidence type="ECO:0000259" key="3">
    <source>
        <dbReference type="PROSITE" id="PS50089"/>
    </source>
</evidence>
<dbReference type="SUPFAM" id="SSF57850">
    <property type="entry name" value="RING/U-box"/>
    <property type="match status" value="1"/>
</dbReference>
<dbReference type="OrthoDB" id="3801431at2759"/>
<evidence type="ECO:0000313" key="5">
    <source>
        <dbReference type="Proteomes" id="UP000235371"/>
    </source>
</evidence>